<dbReference type="PANTHER" id="PTHR43597:SF5">
    <property type="entry name" value="SUFE-LIKE PROTEIN 2, CHLOROPLASTIC"/>
    <property type="match status" value="1"/>
</dbReference>
<evidence type="ECO:0000256" key="1">
    <source>
        <dbReference type="ARBA" id="ARBA00010282"/>
    </source>
</evidence>
<keyword evidence="4" id="KW-1185">Reference proteome</keyword>
<gene>
    <name evidence="3" type="ORF">FCN74_03625</name>
</gene>
<protein>
    <submittedName>
        <fullName evidence="3">SufE family protein</fullName>
    </submittedName>
</protein>
<dbReference type="Pfam" id="PF02657">
    <property type="entry name" value="SufE"/>
    <property type="match status" value="1"/>
</dbReference>
<evidence type="ECO:0000313" key="4">
    <source>
        <dbReference type="Proteomes" id="UP000306552"/>
    </source>
</evidence>
<dbReference type="RefSeq" id="WP_138931218.1">
    <property type="nucleotide sequence ID" value="NZ_SWMU01000001.1"/>
</dbReference>
<proteinExistence type="inferred from homology"/>
<reference evidence="3 4" key="1">
    <citation type="submission" date="2019-04" db="EMBL/GenBank/DDBJ databases">
        <title>Psychroflexus halotolerans sp. nov., isolated from a marine solar saltern.</title>
        <authorList>
            <person name="Feng X."/>
        </authorList>
    </citation>
    <scope>NUCLEOTIDE SEQUENCE [LARGE SCALE GENOMIC DNA]</scope>
    <source>
        <strain evidence="3 4">WDS2C27</strain>
    </source>
</reference>
<feature type="domain" description="Fe-S metabolism associated" evidence="2">
    <location>
        <begin position="12"/>
        <end position="131"/>
    </location>
</feature>
<evidence type="ECO:0000313" key="3">
    <source>
        <dbReference type="EMBL" id="TKS57517.1"/>
    </source>
</evidence>
<dbReference type="OrthoDB" id="9799320at2"/>
<dbReference type="Gene3D" id="3.90.1010.10">
    <property type="match status" value="1"/>
</dbReference>
<name>A0A4U5TT33_9FLAO</name>
<dbReference type="PANTHER" id="PTHR43597">
    <property type="entry name" value="SULFUR ACCEPTOR PROTEIN CSDE"/>
    <property type="match status" value="1"/>
</dbReference>
<comment type="similarity">
    <text evidence="1">Belongs to the SufE family.</text>
</comment>
<organism evidence="3 4">
    <name type="scientific">Mesohalobacter halotolerans</name>
    <dbReference type="NCBI Taxonomy" id="1883405"/>
    <lineage>
        <taxon>Bacteria</taxon>
        <taxon>Pseudomonadati</taxon>
        <taxon>Bacteroidota</taxon>
        <taxon>Flavobacteriia</taxon>
        <taxon>Flavobacteriales</taxon>
        <taxon>Flavobacteriaceae</taxon>
        <taxon>Mesohalobacter</taxon>
    </lineage>
</organism>
<dbReference type="Proteomes" id="UP000306552">
    <property type="component" value="Unassembled WGS sequence"/>
</dbReference>
<comment type="caution">
    <text evidence="3">The sequence shown here is derived from an EMBL/GenBank/DDBJ whole genome shotgun (WGS) entry which is preliminary data.</text>
</comment>
<dbReference type="SUPFAM" id="SSF82649">
    <property type="entry name" value="SufE/NifU"/>
    <property type="match status" value="1"/>
</dbReference>
<accession>A0A4U5TT33</accession>
<dbReference type="AlphaFoldDB" id="A0A4U5TT33"/>
<evidence type="ECO:0000259" key="2">
    <source>
        <dbReference type="Pfam" id="PF02657"/>
    </source>
</evidence>
<dbReference type="InterPro" id="IPR003808">
    <property type="entry name" value="Fe-S_metab-assoc_dom"/>
</dbReference>
<sequence length="143" mass="16564">MSNIQQIQEDIVDEFALFDDWMQRYEYMIELGKSLPLIDDKYKTDDYIIKGCQSKVWVHADMKEDKVVFTADSDAIITKGIIAILIRVFSNQRPKDIIEANTDFIDEIGLKEHLSPTRANGLVSMIKQLKMYALGYENKQPQN</sequence>
<dbReference type="EMBL" id="SWMU01000001">
    <property type="protein sequence ID" value="TKS57517.1"/>
    <property type="molecule type" value="Genomic_DNA"/>
</dbReference>